<feature type="region of interest" description="Disordered" evidence="1">
    <location>
        <begin position="96"/>
        <end position="118"/>
    </location>
</feature>
<feature type="non-terminal residue" evidence="2">
    <location>
        <position position="209"/>
    </location>
</feature>
<name>A0A0B6ZF14_9EUPU</name>
<accession>A0A0B6ZF14</accession>
<dbReference type="AlphaFoldDB" id="A0A0B6ZF14"/>
<organism evidence="2">
    <name type="scientific">Arion vulgaris</name>
    <dbReference type="NCBI Taxonomy" id="1028688"/>
    <lineage>
        <taxon>Eukaryota</taxon>
        <taxon>Metazoa</taxon>
        <taxon>Spiralia</taxon>
        <taxon>Lophotrochozoa</taxon>
        <taxon>Mollusca</taxon>
        <taxon>Gastropoda</taxon>
        <taxon>Heterobranchia</taxon>
        <taxon>Euthyneura</taxon>
        <taxon>Panpulmonata</taxon>
        <taxon>Eupulmonata</taxon>
        <taxon>Stylommatophora</taxon>
        <taxon>Helicina</taxon>
        <taxon>Arionoidea</taxon>
        <taxon>Arionidae</taxon>
        <taxon>Arion</taxon>
    </lineage>
</organism>
<feature type="compositionally biased region" description="Polar residues" evidence="1">
    <location>
        <begin position="96"/>
        <end position="107"/>
    </location>
</feature>
<gene>
    <name evidence="2" type="primary">ORF61752</name>
</gene>
<reference evidence="2" key="1">
    <citation type="submission" date="2014-12" db="EMBL/GenBank/DDBJ databases">
        <title>Insight into the proteome of Arion vulgaris.</title>
        <authorList>
            <person name="Aradska J."/>
            <person name="Bulat T."/>
            <person name="Smidak R."/>
            <person name="Sarate P."/>
            <person name="Gangsoo J."/>
            <person name="Sialana F."/>
            <person name="Bilban M."/>
            <person name="Lubec G."/>
        </authorList>
    </citation>
    <scope>NUCLEOTIDE SEQUENCE</scope>
    <source>
        <tissue evidence="2">Skin</tissue>
    </source>
</reference>
<evidence type="ECO:0000256" key="1">
    <source>
        <dbReference type="SAM" id="MobiDB-lite"/>
    </source>
</evidence>
<evidence type="ECO:0000313" key="2">
    <source>
        <dbReference type="EMBL" id="CEK67209.1"/>
    </source>
</evidence>
<proteinExistence type="predicted"/>
<sequence length="209" mass="23194">VLNQRPTEILPTGLSENSKMNVRYTKRSRAPVNGHVSNGLTNGDGGAFTEDEDDDDLYFSDLSRNKLNIRYFVNGDAKINTKDLSQSRLNHRYNRKNQPIRSSTSGVPAQIQRKGHPREELQSAYSDNTDWSHLVEDIFNNALDEHYQQDGQSLGNRIKGGGQGIPGLQTQQPVVQPMALNFGYTNPILGVNQPLVPPLVNTSILQPVG</sequence>
<feature type="non-terminal residue" evidence="2">
    <location>
        <position position="1"/>
    </location>
</feature>
<dbReference type="EMBL" id="HACG01020344">
    <property type="protein sequence ID" value="CEK67209.1"/>
    <property type="molecule type" value="Transcribed_RNA"/>
</dbReference>
<protein>
    <submittedName>
        <fullName evidence="2">Uncharacterized protein</fullName>
    </submittedName>
</protein>